<name>A0A412XKV7_BACUN</name>
<evidence type="ECO:0000313" key="4">
    <source>
        <dbReference type="Proteomes" id="UP000285343"/>
    </source>
</evidence>
<comment type="caution">
    <text evidence="2">The sequence shown here is derived from an EMBL/GenBank/DDBJ whole genome shotgun (WGS) entry which is preliminary data.</text>
</comment>
<protein>
    <submittedName>
        <fullName evidence="2">Uncharacterized protein</fullName>
    </submittedName>
</protein>
<dbReference type="Proteomes" id="UP000285343">
    <property type="component" value="Unassembled WGS sequence"/>
</dbReference>
<evidence type="ECO:0000313" key="3">
    <source>
        <dbReference type="Proteomes" id="UP000285283"/>
    </source>
</evidence>
<proteinExistence type="predicted"/>
<evidence type="ECO:0000313" key="2">
    <source>
        <dbReference type="EMBL" id="RGV45149.1"/>
    </source>
</evidence>
<accession>A0A412XKV7</accession>
<dbReference type="EMBL" id="QRZC01000003">
    <property type="protein sequence ID" value="RGV45149.1"/>
    <property type="molecule type" value="Genomic_DNA"/>
</dbReference>
<organism evidence="2 4">
    <name type="scientific">Bacteroides uniformis</name>
    <dbReference type="NCBI Taxonomy" id="820"/>
    <lineage>
        <taxon>Bacteria</taxon>
        <taxon>Pseudomonadati</taxon>
        <taxon>Bacteroidota</taxon>
        <taxon>Bacteroidia</taxon>
        <taxon>Bacteroidales</taxon>
        <taxon>Bacteroidaceae</taxon>
        <taxon>Bacteroides</taxon>
    </lineage>
</organism>
<dbReference type="Proteomes" id="UP000285283">
    <property type="component" value="Unassembled WGS sequence"/>
</dbReference>
<gene>
    <name evidence="2" type="ORF">DWW14_03510</name>
    <name evidence="1" type="ORF">DWX87_17830</name>
</gene>
<reference evidence="3 4" key="1">
    <citation type="submission" date="2018-08" db="EMBL/GenBank/DDBJ databases">
        <title>A genome reference for cultivated species of the human gut microbiota.</title>
        <authorList>
            <person name="Zou Y."/>
            <person name="Xue W."/>
            <person name="Luo G."/>
        </authorList>
    </citation>
    <scope>NUCLEOTIDE SEQUENCE [LARGE SCALE GENOMIC DNA]</scope>
    <source>
        <strain evidence="2 4">AF14-42</strain>
        <strain evidence="1 3">AF21-53</strain>
    </source>
</reference>
<dbReference type="EMBL" id="QRVP01000023">
    <property type="protein sequence ID" value="RGS51259.1"/>
    <property type="molecule type" value="Genomic_DNA"/>
</dbReference>
<dbReference type="AlphaFoldDB" id="A0A412XKV7"/>
<evidence type="ECO:0000313" key="1">
    <source>
        <dbReference type="EMBL" id="RGS51259.1"/>
    </source>
</evidence>
<sequence length="104" mass="11881">MSTKIDVNSIIANMNQIITECSCQWKTPNHCSLTPTCKGWGCRFLATPIDKLPTTDKEKAKLFSKVYREAKEKGVLECPHYRSLFIDEVLENIEKSNVIQQNMS</sequence>